<comment type="similarity">
    <text evidence="1">Belongs to the short-chain dehydrogenases/reductases (SDR) family.</text>
</comment>
<dbReference type="SUPFAM" id="SSF51735">
    <property type="entry name" value="NAD(P)-binding Rossmann-fold domains"/>
    <property type="match status" value="1"/>
</dbReference>
<dbReference type="EMBL" id="VMSJ01000003">
    <property type="protein sequence ID" value="TVT27778.1"/>
    <property type="molecule type" value="Genomic_DNA"/>
</dbReference>
<dbReference type="InterPro" id="IPR020904">
    <property type="entry name" value="Sc_DH/Rdtase_CS"/>
</dbReference>
<comment type="caution">
    <text evidence="3">The sequence shown here is derived from an EMBL/GenBank/DDBJ whole genome shotgun (WGS) entry which is preliminary data.</text>
</comment>
<dbReference type="GO" id="GO:0016491">
    <property type="term" value="F:oxidoreductase activity"/>
    <property type="evidence" value="ECO:0007669"/>
    <property type="project" value="UniProtKB-KW"/>
</dbReference>
<sequence>MKERILITGVSRPQGIGSTLAHKFRASGYEVLVHGNSEYDTYMEYPDAGESSSFPEITRLKDSDLSTKEGIDQLISELANDCPINHLILCHAYSTHGEMGTWSFDEINNHLITNVTASMLLIQAFHKQFRGEDGCITLFTSGQNLGPMTDEMPYAASKAAVANLAVQTSHALGKQGIRVNAVNPGPTDTGYIEKDSELYKHIADQFHSKRWGTPDDVANLLLFLHSNEGKWVTGQMIDSEGGFRR</sequence>
<keyword evidence="4" id="KW-1185">Reference proteome</keyword>
<dbReference type="PANTHER" id="PTHR43639">
    <property type="entry name" value="OXIDOREDUCTASE, SHORT-CHAIN DEHYDROGENASE/REDUCTASE FAMILY (AFU_ORTHOLOGUE AFUA_5G02870)"/>
    <property type="match status" value="1"/>
</dbReference>
<dbReference type="PANTHER" id="PTHR43639:SF1">
    <property type="entry name" value="SHORT-CHAIN DEHYDROGENASE_REDUCTASE FAMILY PROTEIN"/>
    <property type="match status" value="1"/>
</dbReference>
<evidence type="ECO:0000313" key="4">
    <source>
        <dbReference type="Proteomes" id="UP000315103"/>
    </source>
</evidence>
<dbReference type="InterPro" id="IPR036291">
    <property type="entry name" value="NAD(P)-bd_dom_sf"/>
</dbReference>
<name>A0A558AU44_9STAP</name>
<evidence type="ECO:0000256" key="2">
    <source>
        <dbReference type="ARBA" id="ARBA00023002"/>
    </source>
</evidence>
<proteinExistence type="inferred from homology"/>
<dbReference type="InterPro" id="IPR002347">
    <property type="entry name" value="SDR_fam"/>
</dbReference>
<dbReference type="Pfam" id="PF13561">
    <property type="entry name" value="adh_short_C2"/>
    <property type="match status" value="1"/>
</dbReference>
<protein>
    <submittedName>
        <fullName evidence="3">SDR family oxidoreductase</fullName>
    </submittedName>
</protein>
<dbReference type="Gene3D" id="3.40.50.720">
    <property type="entry name" value="NAD(P)-binding Rossmann-like Domain"/>
    <property type="match status" value="1"/>
</dbReference>
<dbReference type="PRINTS" id="PR00081">
    <property type="entry name" value="GDHRDH"/>
</dbReference>
<evidence type="ECO:0000256" key="1">
    <source>
        <dbReference type="ARBA" id="ARBA00006484"/>
    </source>
</evidence>
<evidence type="ECO:0000313" key="3">
    <source>
        <dbReference type="EMBL" id="TVT27778.1"/>
    </source>
</evidence>
<keyword evidence="2" id="KW-0560">Oxidoreductase</keyword>
<dbReference type="OrthoDB" id="9803333at2"/>
<reference evidence="3 4" key="1">
    <citation type="submission" date="2019-07" db="EMBL/GenBank/DDBJ databases">
        <title>Salinicoccus cyprini sp. nov., isolated from gastro-intestinal tract of mirror carp, Cyprinus carpio var. specularis, collected from Gobind Sagar Reservoir, Himachal Pradesh, India.</title>
        <authorList>
            <person name="Talwar C."/>
            <person name="Singh A.K."/>
            <person name="Lal R."/>
            <person name="Negi R.K."/>
        </authorList>
    </citation>
    <scope>NUCLEOTIDE SEQUENCE [LARGE SCALE GENOMIC DNA]</scope>
    <source>
        <strain evidence="3 4">CT19</strain>
    </source>
</reference>
<dbReference type="Proteomes" id="UP000315103">
    <property type="component" value="Unassembled WGS sequence"/>
</dbReference>
<dbReference type="PROSITE" id="PS00061">
    <property type="entry name" value="ADH_SHORT"/>
    <property type="match status" value="1"/>
</dbReference>
<dbReference type="CDD" id="cd05233">
    <property type="entry name" value="SDR_c"/>
    <property type="match status" value="1"/>
</dbReference>
<accession>A0A558AU44</accession>
<dbReference type="AlphaFoldDB" id="A0A558AU44"/>
<organism evidence="3 4">
    <name type="scientific">Salinicoccus cyprini</name>
    <dbReference type="NCBI Taxonomy" id="2493691"/>
    <lineage>
        <taxon>Bacteria</taxon>
        <taxon>Bacillati</taxon>
        <taxon>Bacillota</taxon>
        <taxon>Bacilli</taxon>
        <taxon>Bacillales</taxon>
        <taxon>Staphylococcaceae</taxon>
        <taxon>Salinicoccus</taxon>
    </lineage>
</organism>
<dbReference type="RefSeq" id="WP_145288772.1">
    <property type="nucleotide sequence ID" value="NZ_VMSJ01000003.1"/>
</dbReference>
<gene>
    <name evidence="3" type="ORF">FO441_08710</name>
</gene>